<dbReference type="InterPro" id="IPR001506">
    <property type="entry name" value="Peptidase_M12A"/>
</dbReference>
<evidence type="ECO:0000313" key="3">
    <source>
        <dbReference type="Proteomes" id="UP001152795"/>
    </source>
</evidence>
<protein>
    <submittedName>
        <fullName evidence="2">---NA</fullName>
    </submittedName>
</protein>
<dbReference type="AlphaFoldDB" id="A0A7D9DDJ4"/>
<dbReference type="GO" id="GO:0006508">
    <property type="term" value="P:proteolysis"/>
    <property type="evidence" value="ECO:0007669"/>
    <property type="project" value="InterPro"/>
</dbReference>
<accession>A0A7D9DDJ4</accession>
<evidence type="ECO:0000313" key="2">
    <source>
        <dbReference type="EMBL" id="CAB3982391.1"/>
    </source>
</evidence>
<dbReference type="Pfam" id="PF01400">
    <property type="entry name" value="Astacin"/>
    <property type="match status" value="1"/>
</dbReference>
<dbReference type="EMBL" id="CACRXK020000494">
    <property type="protein sequence ID" value="CAB3982391.1"/>
    <property type="molecule type" value="Genomic_DNA"/>
</dbReference>
<dbReference type="InterPro" id="IPR024079">
    <property type="entry name" value="MetalloPept_cat_dom_sf"/>
</dbReference>
<sequence>MDLILAINRNTPVKRTLHKKNAIDGEMAKRMNITKFSNGTMVITNTTEVLNVTDMILQENIEEKVADHLLEGDILLDPMDPEDYKIFKLIKEDKKRLAENRLQKRQATRALKHLWTSRVVPYEIDWSLSDYKTSKLIKDTIALFNTKSCVKFMPRQRTERDWVVFIKNDGTLALKYAITAISTKTTVITKTTSQTETTTAVRTIATATTAKDTTTEATTITTETATTTITTAATETTTITISTETTITTTATATTAKDTTTEATTITTETATTTITTAATETTTITISTETTITTTTTTEAATITTQ</sequence>
<reference evidence="2" key="1">
    <citation type="submission" date="2020-04" db="EMBL/GenBank/DDBJ databases">
        <authorList>
            <person name="Alioto T."/>
            <person name="Alioto T."/>
            <person name="Gomez Garrido J."/>
        </authorList>
    </citation>
    <scope>NUCLEOTIDE SEQUENCE</scope>
    <source>
        <strain evidence="2">A484AB</strain>
    </source>
</reference>
<dbReference type="OrthoDB" id="291007at2759"/>
<name>A0A7D9DDJ4_PARCT</name>
<dbReference type="GO" id="GO:0004222">
    <property type="term" value="F:metalloendopeptidase activity"/>
    <property type="evidence" value="ECO:0007669"/>
    <property type="project" value="InterPro"/>
</dbReference>
<proteinExistence type="predicted"/>
<dbReference type="Gene3D" id="3.40.390.10">
    <property type="entry name" value="Collagenase (Catalytic Domain)"/>
    <property type="match status" value="1"/>
</dbReference>
<comment type="caution">
    <text evidence="2">The sequence shown here is derived from an EMBL/GenBank/DDBJ whole genome shotgun (WGS) entry which is preliminary data.</text>
</comment>
<evidence type="ECO:0000259" key="1">
    <source>
        <dbReference type="Pfam" id="PF01400"/>
    </source>
</evidence>
<dbReference type="Proteomes" id="UP001152795">
    <property type="component" value="Unassembled WGS sequence"/>
</dbReference>
<feature type="domain" description="Peptidase M12A" evidence="1">
    <location>
        <begin position="115"/>
        <end position="171"/>
    </location>
</feature>
<organism evidence="2 3">
    <name type="scientific">Paramuricea clavata</name>
    <name type="common">Red gorgonian</name>
    <name type="synonym">Violescent sea-whip</name>
    <dbReference type="NCBI Taxonomy" id="317549"/>
    <lineage>
        <taxon>Eukaryota</taxon>
        <taxon>Metazoa</taxon>
        <taxon>Cnidaria</taxon>
        <taxon>Anthozoa</taxon>
        <taxon>Octocorallia</taxon>
        <taxon>Malacalcyonacea</taxon>
        <taxon>Plexauridae</taxon>
        <taxon>Paramuricea</taxon>
    </lineage>
</organism>
<gene>
    <name evidence="2" type="ORF">PACLA_8A054817</name>
</gene>
<keyword evidence="3" id="KW-1185">Reference proteome</keyword>